<dbReference type="InterPro" id="IPR023627">
    <property type="entry name" value="Rcmb_RecR"/>
</dbReference>
<dbReference type="PANTHER" id="PTHR30446">
    <property type="entry name" value="RECOMBINATION PROTEIN RECR"/>
    <property type="match status" value="1"/>
</dbReference>
<dbReference type="GO" id="GO:0006281">
    <property type="term" value="P:DNA repair"/>
    <property type="evidence" value="ECO:0007669"/>
    <property type="project" value="UniProtKB-UniRule"/>
</dbReference>
<dbReference type="PANTHER" id="PTHR30446:SF0">
    <property type="entry name" value="RECOMBINATION PROTEIN RECR"/>
    <property type="match status" value="1"/>
</dbReference>
<keyword evidence="6 7" id="KW-0234">DNA repair</keyword>
<dbReference type="AlphaFoldDB" id="A0A2M8FEJ8"/>
<evidence type="ECO:0000256" key="7">
    <source>
        <dbReference type="HAMAP-Rule" id="MF_00017"/>
    </source>
</evidence>
<proteinExistence type="inferred from homology"/>
<dbReference type="Gene3D" id="1.10.8.420">
    <property type="entry name" value="RecR Domain 1"/>
    <property type="match status" value="1"/>
</dbReference>
<dbReference type="Gene3D" id="3.40.1360.10">
    <property type="match status" value="1"/>
</dbReference>
<keyword evidence="3 7" id="KW-0863">Zinc-finger</keyword>
<organism evidence="9 10">
    <name type="scientific">Candidatus Kaiserbacteria bacterium CG_4_9_14_0_2_um_filter_41_32</name>
    <dbReference type="NCBI Taxonomy" id="1974601"/>
    <lineage>
        <taxon>Bacteria</taxon>
        <taxon>Candidatus Kaiseribacteriota</taxon>
    </lineage>
</organism>
<keyword evidence="4 7" id="KW-0862">Zinc</keyword>
<evidence type="ECO:0000256" key="1">
    <source>
        <dbReference type="ARBA" id="ARBA00022723"/>
    </source>
</evidence>
<evidence type="ECO:0000256" key="4">
    <source>
        <dbReference type="ARBA" id="ARBA00022833"/>
    </source>
</evidence>
<keyword evidence="2 7" id="KW-0227">DNA damage</keyword>
<comment type="caution">
    <text evidence="9">The sequence shown here is derived from an EMBL/GenBank/DDBJ whole genome shotgun (WGS) entry which is preliminary data.</text>
</comment>
<dbReference type="EMBL" id="PFRD01000085">
    <property type="protein sequence ID" value="PJC56064.1"/>
    <property type="molecule type" value="Genomic_DNA"/>
</dbReference>
<keyword evidence="1 7" id="KW-0479">Metal-binding</keyword>
<gene>
    <name evidence="7" type="primary">recR</name>
    <name evidence="9" type="ORF">CO026_02325</name>
</gene>
<evidence type="ECO:0000313" key="10">
    <source>
        <dbReference type="Proteomes" id="UP000230391"/>
    </source>
</evidence>
<protein>
    <recommendedName>
        <fullName evidence="7">Recombination protein RecR</fullName>
    </recommendedName>
</protein>
<sequence length="211" mass="23022">MIFNMSNLDKLIQHFEKFPGIGGRQAKRFAFHLLTLDPSSVSEISELIATLQTSVVECASCHRFFSKNGGMGTLCSICEAQNRDHSKLLVVAQDSDIQAIERSGVYDGLYFVLGGTVPLLHSEDAKKLRGGTLKATVEARLKPGLTEIILGFAVNPDGENTTRFVESIISPLFINLPQAPKLSQLGRGLSTGSELEYADPETIKNALRNRS</sequence>
<dbReference type="InterPro" id="IPR006171">
    <property type="entry name" value="TOPRIM_dom"/>
</dbReference>
<evidence type="ECO:0000256" key="2">
    <source>
        <dbReference type="ARBA" id="ARBA00022763"/>
    </source>
</evidence>
<dbReference type="SUPFAM" id="SSF111304">
    <property type="entry name" value="Recombination protein RecR"/>
    <property type="match status" value="1"/>
</dbReference>
<accession>A0A2M8FEJ8</accession>
<dbReference type="Pfam" id="PF21176">
    <property type="entry name" value="RecR_HhH"/>
    <property type="match status" value="1"/>
</dbReference>
<comment type="caution">
    <text evidence="7">Lacks conserved residue(s) required for the propagation of feature annotation.</text>
</comment>
<dbReference type="GO" id="GO:0008270">
    <property type="term" value="F:zinc ion binding"/>
    <property type="evidence" value="ECO:0007669"/>
    <property type="project" value="UniProtKB-KW"/>
</dbReference>
<dbReference type="InterPro" id="IPR000093">
    <property type="entry name" value="DNA_Rcmb_RecR"/>
</dbReference>
<keyword evidence="5 7" id="KW-0233">DNA recombination</keyword>
<name>A0A2M8FEJ8_9BACT</name>
<dbReference type="Proteomes" id="UP000230391">
    <property type="component" value="Unassembled WGS sequence"/>
</dbReference>
<comment type="similarity">
    <text evidence="7">Belongs to the RecR family.</text>
</comment>
<evidence type="ECO:0000259" key="8">
    <source>
        <dbReference type="PROSITE" id="PS50880"/>
    </source>
</evidence>
<evidence type="ECO:0000256" key="3">
    <source>
        <dbReference type="ARBA" id="ARBA00022771"/>
    </source>
</evidence>
<reference evidence="10" key="1">
    <citation type="submission" date="2017-09" db="EMBL/GenBank/DDBJ databases">
        <title>Depth-based differentiation of microbial function through sediment-hosted aquifers and enrichment of novel symbionts in the deep terrestrial subsurface.</title>
        <authorList>
            <person name="Probst A.J."/>
            <person name="Ladd B."/>
            <person name="Jarett J.K."/>
            <person name="Geller-Mcgrath D.E."/>
            <person name="Sieber C.M.K."/>
            <person name="Emerson J.B."/>
            <person name="Anantharaman K."/>
            <person name="Thomas B.C."/>
            <person name="Malmstrom R."/>
            <person name="Stieglmeier M."/>
            <person name="Klingl A."/>
            <person name="Woyke T."/>
            <person name="Ryan C.M."/>
            <person name="Banfield J.F."/>
        </authorList>
    </citation>
    <scope>NUCLEOTIDE SEQUENCE [LARGE SCALE GENOMIC DNA]</scope>
</reference>
<dbReference type="PROSITE" id="PS50880">
    <property type="entry name" value="TOPRIM"/>
    <property type="match status" value="1"/>
</dbReference>
<dbReference type="GO" id="GO:0003677">
    <property type="term" value="F:DNA binding"/>
    <property type="evidence" value="ECO:0007669"/>
    <property type="project" value="UniProtKB-UniRule"/>
</dbReference>
<dbReference type="HAMAP" id="MF_00017">
    <property type="entry name" value="RecR"/>
    <property type="match status" value="1"/>
</dbReference>
<comment type="function">
    <text evidence="7">May play a role in DNA repair. It seems to be involved in an RecBC-independent recombinational process of DNA repair. It may act with RecF and RecO.</text>
</comment>
<feature type="domain" description="Toprim" evidence="8">
    <location>
        <begin position="86"/>
        <end position="190"/>
    </location>
</feature>
<evidence type="ECO:0000313" key="9">
    <source>
        <dbReference type="EMBL" id="PJC56064.1"/>
    </source>
</evidence>
<dbReference type="Pfam" id="PF21175">
    <property type="entry name" value="RecR_C"/>
    <property type="match status" value="1"/>
</dbReference>
<evidence type="ECO:0000256" key="5">
    <source>
        <dbReference type="ARBA" id="ARBA00023172"/>
    </source>
</evidence>
<dbReference type="GO" id="GO:0006310">
    <property type="term" value="P:DNA recombination"/>
    <property type="evidence" value="ECO:0007669"/>
    <property type="project" value="UniProtKB-UniRule"/>
</dbReference>
<evidence type="ECO:0000256" key="6">
    <source>
        <dbReference type="ARBA" id="ARBA00023204"/>
    </source>
</evidence>